<keyword evidence="1" id="KW-0479">Metal-binding</keyword>
<feature type="domain" description="PP2A regulatory subunit B'' EF-hand" evidence="2">
    <location>
        <begin position="45"/>
        <end position="98"/>
    </location>
</feature>
<dbReference type="PANTHER" id="PTHR14095">
    <property type="entry name" value="PHOSPHATASE 2A REGULATORY SUBUNIT-RELATED"/>
    <property type="match status" value="1"/>
</dbReference>
<comment type="caution">
    <text evidence="4">The sequence shown here is derived from an EMBL/GenBank/DDBJ whole genome shotgun (WGS) entry which is preliminary data.</text>
</comment>
<dbReference type="InterPro" id="IPR011992">
    <property type="entry name" value="EF-hand-dom_pair"/>
</dbReference>
<gene>
    <name evidence="4" type="ORF">P7K49_031615</name>
</gene>
<evidence type="ECO:0000259" key="3">
    <source>
        <dbReference type="Pfam" id="PF21161"/>
    </source>
</evidence>
<accession>A0ABQ9TZX3</accession>
<dbReference type="Pfam" id="PF17958">
    <property type="entry name" value="EF-hand_13"/>
    <property type="match status" value="1"/>
</dbReference>
<dbReference type="Gene3D" id="1.10.238.220">
    <property type="match status" value="2"/>
</dbReference>
<protein>
    <submittedName>
        <fullName evidence="4">Uncharacterized protein</fullName>
    </submittedName>
</protein>
<dbReference type="Proteomes" id="UP001266305">
    <property type="component" value="Unassembled WGS sequence"/>
</dbReference>
<dbReference type="Pfam" id="PF21161">
    <property type="entry name" value="P2R3B_EF-hand"/>
    <property type="match status" value="1"/>
</dbReference>
<organism evidence="4 5">
    <name type="scientific">Saguinus oedipus</name>
    <name type="common">Cotton-top tamarin</name>
    <name type="synonym">Oedipomidas oedipus</name>
    <dbReference type="NCBI Taxonomy" id="9490"/>
    <lineage>
        <taxon>Eukaryota</taxon>
        <taxon>Metazoa</taxon>
        <taxon>Chordata</taxon>
        <taxon>Craniata</taxon>
        <taxon>Vertebrata</taxon>
        <taxon>Euteleostomi</taxon>
        <taxon>Mammalia</taxon>
        <taxon>Eutheria</taxon>
        <taxon>Euarchontoglires</taxon>
        <taxon>Primates</taxon>
        <taxon>Haplorrhini</taxon>
        <taxon>Platyrrhini</taxon>
        <taxon>Cebidae</taxon>
        <taxon>Callitrichinae</taxon>
        <taxon>Saguinus</taxon>
    </lineage>
</organism>
<dbReference type="Gene3D" id="1.10.238.10">
    <property type="entry name" value="EF-hand"/>
    <property type="match status" value="1"/>
</dbReference>
<feature type="domain" description="Serine/threonine-protein phosphatase 2A regulatory subunit B'' subunit alpha/beta/delta EF-hand" evidence="3">
    <location>
        <begin position="1"/>
        <end position="25"/>
    </location>
</feature>
<dbReference type="PANTHER" id="PTHR14095:SF3">
    <property type="entry name" value="SERINE_THREONINE-PROTEIN PHOSPHATASE 2A REGULATORY SUBUNIT B'' SUBUNIT ALPHA"/>
    <property type="match status" value="1"/>
</dbReference>
<name>A0ABQ9TZX3_SAGOE</name>
<evidence type="ECO:0000313" key="5">
    <source>
        <dbReference type="Proteomes" id="UP001266305"/>
    </source>
</evidence>
<dbReference type="EMBL" id="JASSZA010000017">
    <property type="protein sequence ID" value="KAK2090359.1"/>
    <property type="molecule type" value="Genomic_DNA"/>
</dbReference>
<sequence>MFRAAGGEKTGFVAAQSFIAMWRKVDQPAASEISWKVKLLNNHHDDASKFICLLAKPNCSSLEQEDFIPLLQDVVDTHPGLTFLKDAPEFHSRYITTIPQLNGAISSEDHPPILRVQFVGQGYVSAESVMWKRTNVLKKCGFPFGTRRRTVIGLYITLALLEEEEDINQITDYFSYEHFYVIYCKFWELDTDHDLYISQADLSRYNDQDIADFIKQDYRKDLLWGSNKEDKRNPTSRSGALQISFSHHEIHNWILIKYYRQDKKGR</sequence>
<evidence type="ECO:0000259" key="2">
    <source>
        <dbReference type="Pfam" id="PF17958"/>
    </source>
</evidence>
<keyword evidence="5" id="KW-1185">Reference proteome</keyword>
<evidence type="ECO:0000313" key="4">
    <source>
        <dbReference type="EMBL" id="KAK2090359.1"/>
    </source>
</evidence>
<dbReference type="InterPro" id="IPR048855">
    <property type="entry name" value="P2R3A_B_D_EF-hand"/>
</dbReference>
<dbReference type="Gene3D" id="1.10.238.230">
    <property type="match status" value="1"/>
</dbReference>
<dbReference type="InterPro" id="IPR041534">
    <property type="entry name" value="EF-hand_13"/>
</dbReference>
<dbReference type="SUPFAM" id="SSF47473">
    <property type="entry name" value="EF-hand"/>
    <property type="match status" value="1"/>
</dbReference>
<proteinExistence type="predicted"/>
<evidence type="ECO:0000256" key="1">
    <source>
        <dbReference type="ARBA" id="ARBA00022723"/>
    </source>
</evidence>
<reference evidence="4 5" key="1">
    <citation type="submission" date="2023-05" db="EMBL/GenBank/DDBJ databases">
        <title>B98-5 Cell Line De Novo Hybrid Assembly: An Optical Mapping Approach.</title>
        <authorList>
            <person name="Kananen K."/>
            <person name="Auerbach J.A."/>
            <person name="Kautto E."/>
            <person name="Blachly J.S."/>
        </authorList>
    </citation>
    <scope>NUCLEOTIDE SEQUENCE [LARGE SCALE GENOMIC DNA]</scope>
    <source>
        <strain evidence="4">B95-8</strain>
        <tissue evidence="4">Cell line</tissue>
    </source>
</reference>